<dbReference type="InterPro" id="IPR014747">
    <property type="entry name" value="Bac_photo_RC_H_C"/>
</dbReference>
<evidence type="ECO:0000256" key="1">
    <source>
        <dbReference type="SAM" id="Phobius"/>
    </source>
</evidence>
<name>A0AAF1KIW4_9PROT</name>
<dbReference type="AlphaFoldDB" id="A0AAF1KIW4"/>
<evidence type="ECO:0000313" key="5">
    <source>
        <dbReference type="Proteomes" id="UP001196068"/>
    </source>
</evidence>
<dbReference type="InterPro" id="IPR011033">
    <property type="entry name" value="PRC_barrel-like_sf"/>
</dbReference>
<dbReference type="RefSeq" id="WP_211873297.1">
    <property type="nucleotide sequence ID" value="NZ_JAAEDH010000004.1"/>
</dbReference>
<evidence type="ECO:0000259" key="2">
    <source>
        <dbReference type="Pfam" id="PF03967"/>
    </source>
</evidence>
<dbReference type="GO" id="GO:0030077">
    <property type="term" value="C:plasma membrane light-harvesting complex"/>
    <property type="evidence" value="ECO:0007669"/>
    <property type="project" value="InterPro"/>
</dbReference>
<dbReference type="Gene3D" id="4.10.540.10">
    <property type="entry name" value="Photosynthetic reaction centre, H subunit, N-terminal domain"/>
    <property type="match status" value="1"/>
</dbReference>
<dbReference type="Pfam" id="PF05239">
    <property type="entry name" value="PRC"/>
    <property type="match status" value="1"/>
</dbReference>
<keyword evidence="1" id="KW-0812">Transmembrane</keyword>
<organism evidence="4 5">
    <name type="scientific">Plastoroseomonas arctica</name>
    <dbReference type="NCBI Taxonomy" id="1509237"/>
    <lineage>
        <taxon>Bacteria</taxon>
        <taxon>Pseudomonadati</taxon>
        <taxon>Pseudomonadota</taxon>
        <taxon>Alphaproteobacteria</taxon>
        <taxon>Acetobacterales</taxon>
        <taxon>Acetobacteraceae</taxon>
        <taxon>Plastoroseomonas</taxon>
    </lineage>
</organism>
<feature type="domain" description="PRC-barrel" evidence="3">
    <location>
        <begin position="148"/>
        <end position="211"/>
    </location>
</feature>
<protein>
    <submittedName>
        <fullName evidence="4">Photosynthetic reaction center subunit H</fullName>
    </submittedName>
</protein>
<dbReference type="NCBIfam" id="TIGR01150">
    <property type="entry name" value="puhA"/>
    <property type="match status" value="1"/>
</dbReference>
<dbReference type="GO" id="GO:0019684">
    <property type="term" value="P:photosynthesis, light reaction"/>
    <property type="evidence" value="ECO:0007669"/>
    <property type="project" value="InterPro"/>
</dbReference>
<dbReference type="InterPro" id="IPR005652">
    <property type="entry name" value="Photo_RC_H"/>
</dbReference>
<evidence type="ECO:0000259" key="3">
    <source>
        <dbReference type="Pfam" id="PF05239"/>
    </source>
</evidence>
<reference evidence="4" key="1">
    <citation type="submission" date="2020-01" db="EMBL/GenBank/DDBJ databases">
        <authorList>
            <person name="Rat A."/>
        </authorList>
    </citation>
    <scope>NUCLEOTIDE SEQUENCE</scope>
    <source>
        <strain evidence="4">LMG 28251</strain>
    </source>
</reference>
<dbReference type="InterPro" id="IPR037097">
    <property type="entry name" value="Photo_RC_H_N_sf"/>
</dbReference>
<proteinExistence type="predicted"/>
<comment type="caution">
    <text evidence="4">The sequence shown here is derived from an EMBL/GenBank/DDBJ whole genome shotgun (WGS) entry which is preliminary data.</text>
</comment>
<gene>
    <name evidence="4" type="primary">puhA</name>
    <name evidence="4" type="ORF">GXW79_05235</name>
</gene>
<keyword evidence="1" id="KW-1133">Transmembrane helix</keyword>
<dbReference type="SUPFAM" id="SSF81490">
    <property type="entry name" value="Photosystem II reaction centre subunit H, transmembrane region"/>
    <property type="match status" value="1"/>
</dbReference>
<dbReference type="InterPro" id="IPR027275">
    <property type="entry name" value="PRC-brl_dom"/>
</dbReference>
<keyword evidence="5" id="KW-1185">Reference proteome</keyword>
<feature type="domain" description="Photosynthetic reaction centre H subunit N-terminal" evidence="2">
    <location>
        <begin position="12"/>
        <end position="137"/>
    </location>
</feature>
<dbReference type="Pfam" id="PF03967">
    <property type="entry name" value="PRCH"/>
    <property type="match status" value="1"/>
</dbReference>
<accession>A0AAF1KIW4</accession>
<dbReference type="SUPFAM" id="SSF50346">
    <property type="entry name" value="PRC-barrel domain"/>
    <property type="match status" value="1"/>
</dbReference>
<feature type="transmembrane region" description="Helical" evidence="1">
    <location>
        <begin position="13"/>
        <end position="32"/>
    </location>
</feature>
<keyword evidence="1" id="KW-0472">Membrane</keyword>
<dbReference type="InterPro" id="IPR015810">
    <property type="entry name" value="Photo_RC_H_N"/>
</dbReference>
<dbReference type="Proteomes" id="UP001196068">
    <property type="component" value="Unassembled WGS sequence"/>
</dbReference>
<sequence length="257" mass="28416">MSSTIVQPGGPDIAIVALYSFWIFFAGLIFYLRREDKREGYPVLSSRTGLSSVEGFPGLPTPKYFRLPHGGEAQAPRVEPPQVVTGAEPTEHWPGSPLAPTGNPMLDAVGPAAYAQRKDHPHLAFDDYKPSIVPLRVATDFHISPEDPEPIGMSVLGDDGLVAGTIVDVWVDRSEYIVRFLEMELNQGGRRLIPMPLLRIDEDRRWVKVRTLLSHHFADVPVLANPDQVTLREEDHIAAYYAGGQLYATPGRIGPVF</sequence>
<dbReference type="Gene3D" id="3.90.50.10">
    <property type="entry name" value="Photosynthetic Reaction Center, subunit H, domain 2"/>
    <property type="match status" value="1"/>
</dbReference>
<reference evidence="4" key="2">
    <citation type="journal article" date="2021" name="Syst. Appl. Microbiol.">
        <title>Roseomonas hellenica sp. nov., isolated from roots of wild-growing Alkanna tinctoria.</title>
        <authorList>
            <person name="Rat A."/>
            <person name="Naranjo H.D."/>
            <person name="Lebbe L."/>
            <person name="Cnockaert M."/>
            <person name="Krigas N."/>
            <person name="Grigoriadou K."/>
            <person name="Maloupa E."/>
            <person name="Willems A."/>
        </authorList>
    </citation>
    <scope>NUCLEOTIDE SEQUENCE</scope>
    <source>
        <strain evidence="4">LMG 28251</strain>
    </source>
</reference>
<dbReference type="EMBL" id="JAAEDH010000004">
    <property type="protein sequence ID" value="MBR0654480.1"/>
    <property type="molecule type" value="Genomic_DNA"/>
</dbReference>
<evidence type="ECO:0000313" key="4">
    <source>
        <dbReference type="EMBL" id="MBR0654480.1"/>
    </source>
</evidence>